<gene>
    <name evidence="1" type="ORF">FXV83_16075</name>
</gene>
<comment type="caution">
    <text evidence="1">The sequence shown here is derived from an EMBL/GenBank/DDBJ whole genome shotgun (WGS) entry which is preliminary data.</text>
</comment>
<protein>
    <submittedName>
        <fullName evidence="1">Uncharacterized protein</fullName>
    </submittedName>
</protein>
<dbReference type="RefSeq" id="WP_148740385.1">
    <property type="nucleotide sequence ID" value="NZ_VSTH01000051.1"/>
</dbReference>
<evidence type="ECO:0000313" key="1">
    <source>
        <dbReference type="EMBL" id="TYO65451.1"/>
    </source>
</evidence>
<keyword evidence="2" id="KW-1185">Reference proteome</keyword>
<evidence type="ECO:0000313" key="2">
    <source>
        <dbReference type="Proteomes" id="UP000324797"/>
    </source>
</evidence>
<dbReference type="AlphaFoldDB" id="A0A5S4YM17"/>
<reference evidence="1 2" key="1">
    <citation type="submission" date="2019-08" db="EMBL/GenBank/DDBJ databases">
        <title>Bradyrhizobium hipponensis sp. nov., a rhizobium isolated from a Lupinus angustifolius root nodule in Tunisia.</title>
        <authorList>
            <person name="Off K."/>
            <person name="Rejili M."/>
            <person name="Mars M."/>
            <person name="Brachmann A."/>
            <person name="Marin M."/>
        </authorList>
    </citation>
    <scope>NUCLEOTIDE SEQUENCE [LARGE SCALE GENOMIC DNA]</scope>
    <source>
        <strain evidence="2">aSej3</strain>
    </source>
</reference>
<proteinExistence type="predicted"/>
<dbReference type="Proteomes" id="UP000324797">
    <property type="component" value="Unassembled WGS sequence"/>
</dbReference>
<dbReference type="EMBL" id="VSTH01000051">
    <property type="protein sequence ID" value="TYO65451.1"/>
    <property type="molecule type" value="Genomic_DNA"/>
</dbReference>
<name>A0A5S4YM17_9BRAD</name>
<accession>A0A5S4YM17</accession>
<sequence>MFYLVRLDRDENGNLVETPLPDYGTFPKGADAAKASKTAATATGAKVQCRRIAQAGDWRAAMLKRFEDGQLLPLPPKWDLEPIKDHFAHLATIDNSLIGFIESEENGIINKPTVLTPGRYLTRFYPDIDDNRRRHLIAAIDPSGEVYFATSEEDIEWIYRDGPESCMSGKHAADFEDLPAWPSAPYAGGDLAVAYTKNSDGRIQSRALCWPEKKLFGRVYGDFQRMKAALEAEGYTWMRDDNTVHGNKKLQVFVGAKLLKIPTENHEDEYVMPYFDDIKVAIDMGDHFVTAEQGEPGKTWIVSGSSDDGTAVLHTMCPRKNVPAKTTDMIFVLGADEMWSPEAVRYEAFVCRGTGKHWSNDFKVIMGDGRYWSKEHFEQHGEFCTVSGKNWPKAEFVEKDGQRMHKSVAHDNDDDRADAFADLMMRPRPGALSTSDLLLNRHRRVA</sequence>
<organism evidence="1 2">
    <name type="scientific">Bradyrhizobium hipponense</name>
    <dbReference type="NCBI Taxonomy" id="2605638"/>
    <lineage>
        <taxon>Bacteria</taxon>
        <taxon>Pseudomonadati</taxon>
        <taxon>Pseudomonadota</taxon>
        <taxon>Alphaproteobacteria</taxon>
        <taxon>Hyphomicrobiales</taxon>
        <taxon>Nitrobacteraceae</taxon>
        <taxon>Bradyrhizobium</taxon>
    </lineage>
</organism>